<evidence type="ECO:0000313" key="24">
    <source>
        <dbReference type="EMBL" id="MCF2946720.1"/>
    </source>
</evidence>
<evidence type="ECO:0000256" key="12">
    <source>
        <dbReference type="ARBA" id="ARBA00022842"/>
    </source>
</evidence>
<evidence type="ECO:0000256" key="10">
    <source>
        <dbReference type="ARBA" id="ARBA00022741"/>
    </source>
</evidence>
<evidence type="ECO:0000256" key="4">
    <source>
        <dbReference type="ARBA" id="ARBA00008276"/>
    </source>
</evidence>
<evidence type="ECO:0000313" key="25">
    <source>
        <dbReference type="Proteomes" id="UP001521137"/>
    </source>
</evidence>
<comment type="catalytic activity">
    <reaction evidence="20">
        <text>7,8-dihydropteroate + L-glutamate + ATP = 7,8-dihydrofolate + ADP + phosphate + H(+)</text>
        <dbReference type="Rhea" id="RHEA:23584"/>
        <dbReference type="ChEBI" id="CHEBI:15378"/>
        <dbReference type="ChEBI" id="CHEBI:17839"/>
        <dbReference type="ChEBI" id="CHEBI:29985"/>
        <dbReference type="ChEBI" id="CHEBI:30616"/>
        <dbReference type="ChEBI" id="CHEBI:43474"/>
        <dbReference type="ChEBI" id="CHEBI:57451"/>
        <dbReference type="ChEBI" id="CHEBI:456216"/>
        <dbReference type="EC" id="6.3.2.12"/>
    </reaction>
</comment>
<feature type="domain" description="Mur ligase central" evidence="23">
    <location>
        <begin position="58"/>
        <end position="197"/>
    </location>
</feature>
<accession>A0ABS9D1U1</accession>
<dbReference type="Gene3D" id="3.40.1190.10">
    <property type="entry name" value="Mur-like, catalytic domain"/>
    <property type="match status" value="1"/>
</dbReference>
<evidence type="ECO:0000256" key="18">
    <source>
        <dbReference type="ARBA" id="ARBA00047808"/>
    </source>
</evidence>
<evidence type="ECO:0000256" key="7">
    <source>
        <dbReference type="ARBA" id="ARBA00019357"/>
    </source>
</evidence>
<dbReference type="Gene3D" id="3.90.190.20">
    <property type="entry name" value="Mur ligase, C-terminal domain"/>
    <property type="match status" value="1"/>
</dbReference>
<dbReference type="GO" id="GO:0004326">
    <property type="term" value="F:tetrahydrofolylpolyglutamate synthase activity"/>
    <property type="evidence" value="ECO:0007669"/>
    <property type="project" value="UniProtKB-EC"/>
</dbReference>
<dbReference type="InterPro" id="IPR036565">
    <property type="entry name" value="Mur-like_cat_sf"/>
</dbReference>
<dbReference type="InterPro" id="IPR013221">
    <property type="entry name" value="Mur_ligase_cen"/>
</dbReference>
<keyword evidence="13" id="KW-0289">Folate biosynthesis</keyword>
<dbReference type="EC" id="6.3.2.17" evidence="6"/>
<sequence>MAESAINQVSNKEAWSLQQWLSYLNDIHPSNIELGLDRVAKVYQNLDISFTNKTVITVAGTNGKGTTCALVEQILLAQDKTVGVFSSPHLIDYRERVRVAGSMLTTEAHCQAFLKVDSARSDTSLTYFEFGTLAALVLLHEANADYVLLEVGLGGRLDAVNILDPNIAVITGIDLDHQDWLGDTKEQIAKEKAGIFRAGIPAIIGDPNPPLSLKKAAIDYKVKPKWQDVDFGYQVNEDGFSWHSQTCQYQGLPVPNIPAQNASTALQVIETLGLEVPELLLTQVFASVHLPGRRQVLQTQPTVMLDVAHNPQATGLLASDLKQLGSNKIFGVIAMLQDKDVAASLAPMLDIVDTWHCATLHMPRGGQAQKLVSVINSTNSAGLVKKVIEFEQVTQAYEAALEQAEENDCIIVFGSFFTIAEVLNLHNENSIAEDI</sequence>
<dbReference type="EMBL" id="JAKGAS010000001">
    <property type="protein sequence ID" value="MCF2946720.1"/>
    <property type="molecule type" value="Genomic_DNA"/>
</dbReference>
<comment type="pathway">
    <text evidence="2">Cofactor biosynthesis; tetrahydrofolate biosynthesis; 7,8-dihydrofolate from 2-amino-4-hydroxy-6-hydroxymethyl-7,8-dihydropteridine diphosphate and 4-aminobenzoate: step 2/2.</text>
</comment>
<dbReference type="SUPFAM" id="SSF53244">
    <property type="entry name" value="MurD-like peptide ligases, peptide-binding domain"/>
    <property type="match status" value="1"/>
</dbReference>
<evidence type="ECO:0000256" key="6">
    <source>
        <dbReference type="ARBA" id="ARBA00013025"/>
    </source>
</evidence>
<comment type="catalytic activity">
    <reaction evidence="19">
        <text>(6R)-5,10-methylenetetrahydrofolyl-(gamma-L-Glu)(n) + L-glutamate + ATP = (6R)-5,10-methylenetetrahydrofolyl-(gamma-L-Glu)(n+1) + ADP + phosphate + H(+)</text>
        <dbReference type="Rhea" id="RHEA:51912"/>
        <dbReference type="Rhea" id="RHEA-COMP:13257"/>
        <dbReference type="Rhea" id="RHEA-COMP:13258"/>
        <dbReference type="ChEBI" id="CHEBI:15378"/>
        <dbReference type="ChEBI" id="CHEBI:29985"/>
        <dbReference type="ChEBI" id="CHEBI:30616"/>
        <dbReference type="ChEBI" id="CHEBI:43474"/>
        <dbReference type="ChEBI" id="CHEBI:136572"/>
        <dbReference type="ChEBI" id="CHEBI:456216"/>
        <dbReference type="EC" id="6.3.2.17"/>
    </reaction>
</comment>
<dbReference type="SUPFAM" id="SSF53623">
    <property type="entry name" value="MurD-like peptide ligases, catalytic domain"/>
    <property type="match status" value="1"/>
</dbReference>
<evidence type="ECO:0000256" key="21">
    <source>
        <dbReference type="PIRNR" id="PIRNR001563"/>
    </source>
</evidence>
<keyword evidence="25" id="KW-1185">Reference proteome</keyword>
<dbReference type="NCBIfam" id="NF008101">
    <property type="entry name" value="PRK10846.1"/>
    <property type="match status" value="1"/>
</dbReference>
<organism evidence="24 25">
    <name type="scientific">Paraglaciecola algarum</name>
    <dbReference type="NCBI Taxonomy" id="3050085"/>
    <lineage>
        <taxon>Bacteria</taxon>
        <taxon>Pseudomonadati</taxon>
        <taxon>Pseudomonadota</taxon>
        <taxon>Gammaproteobacteria</taxon>
        <taxon>Alteromonadales</taxon>
        <taxon>Alteromonadaceae</taxon>
        <taxon>Paraglaciecola</taxon>
    </lineage>
</organism>
<keyword evidence="9" id="KW-0479">Metal-binding</keyword>
<evidence type="ECO:0000256" key="8">
    <source>
        <dbReference type="ARBA" id="ARBA00022598"/>
    </source>
</evidence>
<evidence type="ECO:0000259" key="22">
    <source>
        <dbReference type="Pfam" id="PF02875"/>
    </source>
</evidence>
<dbReference type="InterPro" id="IPR018109">
    <property type="entry name" value="Folylpolyglutamate_synth_CS"/>
</dbReference>
<evidence type="ECO:0000256" key="9">
    <source>
        <dbReference type="ARBA" id="ARBA00022723"/>
    </source>
</evidence>
<comment type="catalytic activity">
    <reaction evidence="18">
        <text>10-formyltetrahydrofolyl-(gamma-L-Glu)(n) + L-glutamate + ATP = 10-formyltetrahydrofolyl-(gamma-L-Glu)(n+1) + ADP + phosphate + H(+)</text>
        <dbReference type="Rhea" id="RHEA:51904"/>
        <dbReference type="Rhea" id="RHEA-COMP:13088"/>
        <dbReference type="Rhea" id="RHEA-COMP:14300"/>
        <dbReference type="ChEBI" id="CHEBI:15378"/>
        <dbReference type="ChEBI" id="CHEBI:29985"/>
        <dbReference type="ChEBI" id="CHEBI:30616"/>
        <dbReference type="ChEBI" id="CHEBI:43474"/>
        <dbReference type="ChEBI" id="CHEBI:134413"/>
        <dbReference type="ChEBI" id="CHEBI:456216"/>
        <dbReference type="EC" id="6.3.2.17"/>
    </reaction>
</comment>
<dbReference type="InterPro" id="IPR001645">
    <property type="entry name" value="Folylpolyglutamate_synth"/>
</dbReference>
<comment type="caution">
    <text evidence="24">The sequence shown here is derived from an EMBL/GenBank/DDBJ whole genome shotgun (WGS) entry which is preliminary data.</text>
</comment>
<keyword evidence="8 21" id="KW-0436">Ligase</keyword>
<comment type="similarity">
    <text evidence="4 21">Belongs to the folylpolyglutamate synthase family.</text>
</comment>
<dbReference type="NCBIfam" id="TIGR01499">
    <property type="entry name" value="folC"/>
    <property type="match status" value="1"/>
</dbReference>
<dbReference type="InterPro" id="IPR036615">
    <property type="entry name" value="Mur_ligase_C_dom_sf"/>
</dbReference>
<comment type="pathway">
    <text evidence="3">Cofactor biosynthesis; tetrahydrofolylpolyglutamate biosynthesis.</text>
</comment>
<comment type="catalytic activity">
    <reaction evidence="17">
        <text>(6S)-5,6,7,8-tetrahydrofolyl-(gamma-L-Glu)(n) + L-glutamate + ATP = (6S)-5,6,7,8-tetrahydrofolyl-(gamma-L-Glu)(n+1) + ADP + phosphate + H(+)</text>
        <dbReference type="Rhea" id="RHEA:10580"/>
        <dbReference type="Rhea" id="RHEA-COMP:14738"/>
        <dbReference type="Rhea" id="RHEA-COMP:14740"/>
        <dbReference type="ChEBI" id="CHEBI:15378"/>
        <dbReference type="ChEBI" id="CHEBI:29985"/>
        <dbReference type="ChEBI" id="CHEBI:30616"/>
        <dbReference type="ChEBI" id="CHEBI:43474"/>
        <dbReference type="ChEBI" id="CHEBI:141005"/>
        <dbReference type="ChEBI" id="CHEBI:456216"/>
        <dbReference type="EC" id="6.3.2.17"/>
    </reaction>
</comment>
<evidence type="ECO:0000259" key="23">
    <source>
        <dbReference type="Pfam" id="PF08245"/>
    </source>
</evidence>
<keyword evidence="12" id="KW-0460">Magnesium</keyword>
<dbReference type="InterPro" id="IPR004101">
    <property type="entry name" value="Mur_ligase_C"/>
</dbReference>
<comment type="function">
    <text evidence="1">Functions in two distinct reactions of the de novo folate biosynthetic pathway. Catalyzes the addition of a glutamate residue to dihydropteroate (7,8-dihydropteroate or H2Pte) to form dihydrofolate (7,8-dihydrofolate monoglutamate or H2Pte-Glu). Also catalyzes successive additions of L-glutamate to tetrahydrofolate or 10-formyltetrahydrofolate or 5,10-methylenetetrahydrofolate, leading to folylpolyglutamate derivatives.</text>
</comment>
<keyword evidence="11 21" id="KW-0067">ATP-binding</keyword>
<name>A0ABS9D1U1_9ALTE</name>
<evidence type="ECO:0000256" key="13">
    <source>
        <dbReference type="ARBA" id="ARBA00022909"/>
    </source>
</evidence>
<evidence type="ECO:0000256" key="15">
    <source>
        <dbReference type="ARBA" id="ARBA00030592"/>
    </source>
</evidence>
<evidence type="ECO:0000256" key="2">
    <source>
        <dbReference type="ARBA" id="ARBA00004799"/>
    </source>
</evidence>
<evidence type="ECO:0000256" key="16">
    <source>
        <dbReference type="ARBA" id="ARBA00032510"/>
    </source>
</evidence>
<protein>
    <recommendedName>
        <fullName evidence="7">Dihydrofolate synthase/folylpolyglutamate synthase</fullName>
        <ecNumber evidence="5">6.3.2.12</ecNumber>
        <ecNumber evidence="6">6.3.2.17</ecNumber>
    </recommendedName>
    <alternativeName>
        <fullName evidence="16">Folylpoly-gamma-glutamate synthetase-dihydrofolate synthetase</fullName>
    </alternativeName>
    <alternativeName>
        <fullName evidence="14">Folylpolyglutamate synthetase</fullName>
    </alternativeName>
    <alternativeName>
        <fullName evidence="15">Tetrahydrofolylpolyglutamate synthase</fullName>
    </alternativeName>
</protein>
<feature type="domain" description="Mur ligase C-terminal" evidence="22">
    <location>
        <begin position="292"/>
        <end position="416"/>
    </location>
</feature>
<evidence type="ECO:0000256" key="17">
    <source>
        <dbReference type="ARBA" id="ARBA00047493"/>
    </source>
</evidence>
<evidence type="ECO:0000256" key="14">
    <source>
        <dbReference type="ARBA" id="ARBA00030048"/>
    </source>
</evidence>
<gene>
    <name evidence="24" type="primary">folC</name>
    <name evidence="24" type="ORF">L0668_01260</name>
</gene>
<evidence type="ECO:0000256" key="1">
    <source>
        <dbReference type="ARBA" id="ARBA00002714"/>
    </source>
</evidence>
<evidence type="ECO:0000256" key="3">
    <source>
        <dbReference type="ARBA" id="ARBA00005150"/>
    </source>
</evidence>
<dbReference type="EC" id="6.3.2.12" evidence="5"/>
<evidence type="ECO:0000256" key="5">
    <source>
        <dbReference type="ARBA" id="ARBA00013023"/>
    </source>
</evidence>
<dbReference type="Proteomes" id="UP001521137">
    <property type="component" value="Unassembled WGS sequence"/>
</dbReference>
<dbReference type="PIRSF" id="PIRSF001563">
    <property type="entry name" value="Folylpolyglu_synth"/>
    <property type="match status" value="1"/>
</dbReference>
<reference evidence="24 25" key="1">
    <citation type="submission" date="2022-01" db="EMBL/GenBank/DDBJ databases">
        <title>Paraglaciecola sp. G1-23.</title>
        <authorList>
            <person name="Jin M.S."/>
            <person name="Han D.M."/>
            <person name="Kim H.M."/>
            <person name="Jeon C.O."/>
        </authorList>
    </citation>
    <scope>NUCLEOTIDE SEQUENCE [LARGE SCALE GENOMIC DNA]</scope>
    <source>
        <strain evidence="24 25">G1-23</strain>
    </source>
</reference>
<dbReference type="PANTHER" id="PTHR11136:SF0">
    <property type="entry name" value="DIHYDROFOLATE SYNTHETASE-RELATED"/>
    <property type="match status" value="1"/>
</dbReference>
<dbReference type="PROSITE" id="PS01011">
    <property type="entry name" value="FOLYLPOLYGLU_SYNT_1"/>
    <property type="match status" value="1"/>
</dbReference>
<keyword evidence="10 21" id="KW-0547">Nucleotide-binding</keyword>
<evidence type="ECO:0000256" key="20">
    <source>
        <dbReference type="ARBA" id="ARBA00049161"/>
    </source>
</evidence>
<dbReference type="Pfam" id="PF08245">
    <property type="entry name" value="Mur_ligase_M"/>
    <property type="match status" value="1"/>
</dbReference>
<dbReference type="Pfam" id="PF02875">
    <property type="entry name" value="Mur_ligase_C"/>
    <property type="match status" value="1"/>
</dbReference>
<dbReference type="RefSeq" id="WP_235310245.1">
    <property type="nucleotide sequence ID" value="NZ_JAKGAS010000001.1"/>
</dbReference>
<dbReference type="GO" id="GO:0008841">
    <property type="term" value="F:dihydrofolate synthase activity"/>
    <property type="evidence" value="ECO:0007669"/>
    <property type="project" value="UniProtKB-EC"/>
</dbReference>
<proteinExistence type="inferred from homology"/>
<evidence type="ECO:0000256" key="19">
    <source>
        <dbReference type="ARBA" id="ARBA00049035"/>
    </source>
</evidence>
<evidence type="ECO:0000256" key="11">
    <source>
        <dbReference type="ARBA" id="ARBA00022840"/>
    </source>
</evidence>
<dbReference type="PANTHER" id="PTHR11136">
    <property type="entry name" value="FOLYLPOLYGLUTAMATE SYNTHASE-RELATED"/>
    <property type="match status" value="1"/>
</dbReference>